<evidence type="ECO:0000313" key="7">
    <source>
        <dbReference type="Proteomes" id="UP000469185"/>
    </source>
</evidence>
<dbReference type="Gene3D" id="1.50.10.10">
    <property type="match status" value="1"/>
</dbReference>
<evidence type="ECO:0000256" key="1">
    <source>
        <dbReference type="ARBA" id="ARBA00010833"/>
    </source>
</evidence>
<gene>
    <name evidence="6" type="ORF">G1H11_00330</name>
</gene>
<proteinExistence type="inferred from homology"/>
<feature type="domain" description="Mannosylglycerate hydrolase MGH1-like glycoside hydrolase" evidence="5">
    <location>
        <begin position="241"/>
        <end position="559"/>
    </location>
</feature>
<evidence type="ECO:0000259" key="5">
    <source>
        <dbReference type="Pfam" id="PF22422"/>
    </source>
</evidence>
<dbReference type="EMBL" id="JAAGOB010000001">
    <property type="protein sequence ID" value="NED93759.1"/>
    <property type="molecule type" value="Genomic_DNA"/>
</dbReference>
<dbReference type="InterPro" id="IPR012341">
    <property type="entry name" value="6hp_glycosidase-like_sf"/>
</dbReference>
<dbReference type="InterPro" id="IPR054491">
    <property type="entry name" value="MGH1-like_GH"/>
</dbReference>
<keyword evidence="2" id="KW-0378">Hydrolase</keyword>
<dbReference type="GO" id="GO:0006487">
    <property type="term" value="P:protein N-linked glycosylation"/>
    <property type="evidence" value="ECO:0007669"/>
    <property type="project" value="TreeGrafter"/>
</dbReference>
<sequence>MTLAEPPAGPPLSPRPAGWNTWDVRYHTGMSHLPSGLRLRFGLAGSDGTVFDGFTWRHGLVRLGHHTVDGRYAHAVVSALDTSLDMQFAGGGDVLDVVASVAGDQPADLVVVITTTADFDDAWRLDVSASVTSLADDDAGTRTLIIPAAEASPLTLRLAPAGAGTAHSTSTAARVASARASALDARLQTSGWLGDAGDAYVRAVAWNTIYAPDLGRVLTPTSRDFVCAEREGFYGTWALHTWDTFFTGLVAGWIDSSYARGIFGQILDQADEQGMLPNRVSDDKGRTDDRSQPPVGALTVLKAYLGSGLSDETRDRTLLSSSYDGLRRWHEWWPAARRGPFGLLAWGSDPVAGDPESATMDRTRRESGLDDSPMYDDVSYDASTHTMDLADVGLNALHVADTDALAIMADRLGHGAEAAGLRTEGERAREELHRLLWDAEHDEYRNRWSTGTFSEKISPTMLYPLLAGAPTLEQARTLVSRLLAPDVLGGDPPLPSAARNDPSFSTRYWRGRVWAPMVYLAVEGLRRYGYDDEAREISGKLLRLYLDEWDRHSHVRENYPVRPGEDVRALEARSDGLMSWGSLLAYLAFQELADPRPDGWRFAHPGAPAELAGIPLGDGRLSVVAADRLSVVLDKAPLLDVDAHVVISGYHRGRHTVRGIATAREADARIFIAPPPGAEDTVELHIDGVPSTYPVQPGQLVPIPVQAPDVPVAFHVSSGRPGSTPFAMHTDTHRCAGVRIAKGEERRRSTSSEQ</sequence>
<dbReference type="AlphaFoldDB" id="A0A6N9YFU5"/>
<dbReference type="Pfam" id="PF22422">
    <property type="entry name" value="MGH1-like_GH"/>
    <property type="match status" value="1"/>
</dbReference>
<protein>
    <recommendedName>
        <fullName evidence="5">Mannosylglycerate hydrolase MGH1-like glycoside hydrolase domain-containing protein</fullName>
    </recommendedName>
</protein>
<dbReference type="PANTHER" id="PTHR10412:SF11">
    <property type="entry name" value="MANNOSYL-OLIGOSACCHARIDE GLUCOSIDASE"/>
    <property type="match status" value="1"/>
</dbReference>
<dbReference type="InterPro" id="IPR008928">
    <property type="entry name" value="6-hairpin_glycosidase_sf"/>
</dbReference>
<evidence type="ECO:0000256" key="3">
    <source>
        <dbReference type="ARBA" id="ARBA00023295"/>
    </source>
</evidence>
<name>A0A6N9YFU5_9ACTN</name>
<feature type="compositionally biased region" description="Basic and acidic residues" evidence="4">
    <location>
        <begin position="359"/>
        <end position="368"/>
    </location>
</feature>
<keyword evidence="3" id="KW-0326">Glycosidase</keyword>
<feature type="compositionally biased region" description="Basic and acidic residues" evidence="4">
    <location>
        <begin position="280"/>
        <end position="291"/>
    </location>
</feature>
<comment type="caution">
    <text evidence="6">The sequence shown here is derived from an EMBL/GenBank/DDBJ whole genome shotgun (WGS) entry which is preliminary data.</text>
</comment>
<dbReference type="Proteomes" id="UP000469185">
    <property type="component" value="Unassembled WGS sequence"/>
</dbReference>
<keyword evidence="7" id="KW-1185">Reference proteome</keyword>
<dbReference type="PANTHER" id="PTHR10412">
    <property type="entry name" value="MANNOSYL-OLIGOSACCHARIDE GLUCOSIDASE"/>
    <property type="match status" value="1"/>
</dbReference>
<organism evidence="6 7">
    <name type="scientific">Phytoactinopolyspora alkaliphila</name>
    <dbReference type="NCBI Taxonomy" id="1783498"/>
    <lineage>
        <taxon>Bacteria</taxon>
        <taxon>Bacillati</taxon>
        <taxon>Actinomycetota</taxon>
        <taxon>Actinomycetes</taxon>
        <taxon>Jiangellales</taxon>
        <taxon>Jiangellaceae</taxon>
        <taxon>Phytoactinopolyspora</taxon>
    </lineage>
</organism>
<reference evidence="6 7" key="1">
    <citation type="submission" date="2020-02" db="EMBL/GenBank/DDBJ databases">
        <authorList>
            <person name="Li X.-J."/>
            <person name="Feng X.-M."/>
        </authorList>
    </citation>
    <scope>NUCLEOTIDE SEQUENCE [LARGE SCALE GENOMIC DNA]</scope>
    <source>
        <strain evidence="6 7">CGMCC 4.7225</strain>
    </source>
</reference>
<feature type="region of interest" description="Disordered" evidence="4">
    <location>
        <begin position="352"/>
        <end position="375"/>
    </location>
</feature>
<feature type="region of interest" description="Disordered" evidence="4">
    <location>
        <begin position="274"/>
        <end position="294"/>
    </location>
</feature>
<evidence type="ECO:0000313" key="6">
    <source>
        <dbReference type="EMBL" id="NED93759.1"/>
    </source>
</evidence>
<evidence type="ECO:0000256" key="4">
    <source>
        <dbReference type="SAM" id="MobiDB-lite"/>
    </source>
</evidence>
<dbReference type="GO" id="GO:0009311">
    <property type="term" value="P:oligosaccharide metabolic process"/>
    <property type="evidence" value="ECO:0007669"/>
    <property type="project" value="InterPro"/>
</dbReference>
<dbReference type="RefSeq" id="WP_163815008.1">
    <property type="nucleotide sequence ID" value="NZ_JAAGOB010000001.1"/>
</dbReference>
<dbReference type="InterPro" id="IPR004888">
    <property type="entry name" value="Glycoside_hydrolase_63"/>
</dbReference>
<dbReference type="SUPFAM" id="SSF48208">
    <property type="entry name" value="Six-hairpin glycosidases"/>
    <property type="match status" value="1"/>
</dbReference>
<dbReference type="GO" id="GO:0004573">
    <property type="term" value="F:Glc3Man9GlcNAc2 oligosaccharide glucosidase activity"/>
    <property type="evidence" value="ECO:0007669"/>
    <property type="project" value="InterPro"/>
</dbReference>
<accession>A0A6N9YFU5</accession>
<comment type="similarity">
    <text evidence="1">Belongs to the glycosyl hydrolase 63 family.</text>
</comment>
<evidence type="ECO:0000256" key="2">
    <source>
        <dbReference type="ARBA" id="ARBA00022801"/>
    </source>
</evidence>